<dbReference type="Proteomes" id="UP001497482">
    <property type="component" value="Chromosome 17"/>
</dbReference>
<gene>
    <name evidence="1" type="ORF">KC01_LOCUS15385</name>
</gene>
<keyword evidence="2" id="KW-1185">Reference proteome</keyword>
<organism evidence="1 2">
    <name type="scientific">Knipowitschia caucasica</name>
    <name type="common">Caucasian dwarf goby</name>
    <name type="synonym">Pomatoschistus caucasicus</name>
    <dbReference type="NCBI Taxonomy" id="637954"/>
    <lineage>
        <taxon>Eukaryota</taxon>
        <taxon>Metazoa</taxon>
        <taxon>Chordata</taxon>
        <taxon>Craniata</taxon>
        <taxon>Vertebrata</taxon>
        <taxon>Euteleostomi</taxon>
        <taxon>Actinopterygii</taxon>
        <taxon>Neopterygii</taxon>
        <taxon>Teleostei</taxon>
        <taxon>Neoteleostei</taxon>
        <taxon>Acanthomorphata</taxon>
        <taxon>Gobiaria</taxon>
        <taxon>Gobiiformes</taxon>
        <taxon>Gobioidei</taxon>
        <taxon>Gobiidae</taxon>
        <taxon>Gobiinae</taxon>
        <taxon>Knipowitschia</taxon>
    </lineage>
</organism>
<proteinExistence type="predicted"/>
<evidence type="ECO:0000313" key="1">
    <source>
        <dbReference type="EMBL" id="CAL1585141.1"/>
    </source>
</evidence>
<sequence>MAAIMVVASAQNTRLVQSQGEGPCILLYPSGDNDFVADGSVRSALLAVTVTEGGSDFAEGGGGDDCGSG</sequence>
<protein>
    <submittedName>
        <fullName evidence="1">Uncharacterized protein</fullName>
    </submittedName>
</protein>
<evidence type="ECO:0000313" key="2">
    <source>
        <dbReference type="Proteomes" id="UP001497482"/>
    </source>
</evidence>
<dbReference type="EMBL" id="OZ035839">
    <property type="protein sequence ID" value="CAL1585141.1"/>
    <property type="molecule type" value="Genomic_DNA"/>
</dbReference>
<accession>A0AAV2K7U0</accession>
<reference evidence="1 2" key="1">
    <citation type="submission" date="2024-04" db="EMBL/GenBank/DDBJ databases">
        <authorList>
            <person name="Waldvogel A.-M."/>
            <person name="Schoenle A."/>
        </authorList>
    </citation>
    <scope>NUCLEOTIDE SEQUENCE [LARGE SCALE GENOMIC DNA]</scope>
</reference>
<dbReference type="AlphaFoldDB" id="A0AAV2K7U0"/>
<name>A0AAV2K7U0_KNICA</name>